<reference evidence="1" key="1">
    <citation type="submission" date="2020-11" db="EMBL/GenBank/DDBJ databases">
        <authorList>
            <person name="Tran Van P."/>
        </authorList>
    </citation>
    <scope>NUCLEOTIDE SEQUENCE</scope>
</reference>
<sequence length="73" mass="8566">MEIEVLISCIEIIEQSDISGKKEKLVHDCQRVVEEREEKSLRERGEVVYQMYHVPILTYTAEVRVMKKQDGSL</sequence>
<gene>
    <name evidence="1" type="ORF">TCEB3V08_LOCUS8734</name>
</gene>
<protein>
    <submittedName>
        <fullName evidence="1">Uncharacterized protein</fullName>
    </submittedName>
</protein>
<evidence type="ECO:0000313" key="1">
    <source>
        <dbReference type="EMBL" id="CAD7406869.1"/>
    </source>
</evidence>
<accession>A0A7R9D4K2</accession>
<proteinExistence type="predicted"/>
<dbReference type="EMBL" id="OC319975">
    <property type="protein sequence ID" value="CAD7406869.1"/>
    <property type="molecule type" value="Genomic_DNA"/>
</dbReference>
<dbReference type="AlphaFoldDB" id="A0A7R9D4K2"/>
<name>A0A7R9D4K2_TIMCR</name>
<organism evidence="1">
    <name type="scientific">Timema cristinae</name>
    <name type="common">Walking stick</name>
    <dbReference type="NCBI Taxonomy" id="61476"/>
    <lineage>
        <taxon>Eukaryota</taxon>
        <taxon>Metazoa</taxon>
        <taxon>Ecdysozoa</taxon>
        <taxon>Arthropoda</taxon>
        <taxon>Hexapoda</taxon>
        <taxon>Insecta</taxon>
        <taxon>Pterygota</taxon>
        <taxon>Neoptera</taxon>
        <taxon>Polyneoptera</taxon>
        <taxon>Phasmatodea</taxon>
        <taxon>Timematodea</taxon>
        <taxon>Timematoidea</taxon>
        <taxon>Timematidae</taxon>
        <taxon>Timema</taxon>
    </lineage>
</organism>